<dbReference type="PANTHER" id="PTHR46401:SF2">
    <property type="entry name" value="GLYCOSYLTRANSFERASE WBBK-RELATED"/>
    <property type="match status" value="1"/>
</dbReference>
<evidence type="ECO:0000259" key="2">
    <source>
        <dbReference type="Pfam" id="PF13439"/>
    </source>
</evidence>
<name>A0ABS4HIX3_9BACI</name>
<sequence>MKLLQINTVCGTGSTGRIATDIEAILKEKGHESYIAYGRGLPTNSDTPIRIGNKIDNYTHVAKTRLLDMHGFGSKKSTQKFIAKVKELNPDVIHLHNIHGYFINIEILFDYLKEANKPVVWTLHDCWPFTGHCAYFDFVGCECWKVEGSHRCSQKNSYPASLLINNSRNNYERKRKAFTGVENLTIVTPSKWLANLVKKSFLRDYPVKVINNGVNLEVFKPTENNFREKKNIKNKFIILGVASIWEERKGFEYFKLISQRLCKDEIIVIVGLTEKQRNNLPSNIIGITRTNNIEELVEIYSSADVFVNPTLEDNFPTTNIESLACGTPIVTFNTGGSVECVYSDCGFVVEKGNIEELIDKIKIVKEKRKSSYSEQCKKRSRALYDKNDRYFDYLKTYEGIL</sequence>
<evidence type="ECO:0000313" key="4">
    <source>
        <dbReference type="Proteomes" id="UP001519328"/>
    </source>
</evidence>
<gene>
    <name evidence="3" type="ORF">J2Z82_003524</name>
</gene>
<dbReference type="Pfam" id="PF13692">
    <property type="entry name" value="Glyco_trans_1_4"/>
    <property type="match status" value="1"/>
</dbReference>
<evidence type="ECO:0000313" key="3">
    <source>
        <dbReference type="EMBL" id="MBP1950564.1"/>
    </source>
</evidence>
<evidence type="ECO:0000256" key="1">
    <source>
        <dbReference type="ARBA" id="ARBA00022679"/>
    </source>
</evidence>
<reference evidence="3 4" key="1">
    <citation type="submission" date="2021-03" db="EMBL/GenBank/DDBJ databases">
        <title>Genomic Encyclopedia of Type Strains, Phase IV (KMG-IV): sequencing the most valuable type-strain genomes for metagenomic binning, comparative biology and taxonomic classification.</title>
        <authorList>
            <person name="Goeker M."/>
        </authorList>
    </citation>
    <scope>NUCLEOTIDE SEQUENCE [LARGE SCALE GENOMIC DNA]</scope>
    <source>
        <strain evidence="3 4">DSM 21085</strain>
    </source>
</reference>
<dbReference type="Gene3D" id="3.40.50.2000">
    <property type="entry name" value="Glycogen Phosphorylase B"/>
    <property type="match status" value="2"/>
</dbReference>
<dbReference type="Proteomes" id="UP001519328">
    <property type="component" value="Unassembled WGS sequence"/>
</dbReference>
<proteinExistence type="predicted"/>
<dbReference type="SUPFAM" id="SSF53756">
    <property type="entry name" value="UDP-Glycosyltransferase/glycogen phosphorylase"/>
    <property type="match status" value="1"/>
</dbReference>
<dbReference type="EMBL" id="JAGGKK010000024">
    <property type="protein sequence ID" value="MBP1950564.1"/>
    <property type="molecule type" value="Genomic_DNA"/>
</dbReference>
<keyword evidence="1" id="KW-0808">Transferase</keyword>
<organism evidence="3 4">
    <name type="scientific">Virgibacillus litoralis</name>
    <dbReference type="NCBI Taxonomy" id="578221"/>
    <lineage>
        <taxon>Bacteria</taxon>
        <taxon>Bacillati</taxon>
        <taxon>Bacillota</taxon>
        <taxon>Bacilli</taxon>
        <taxon>Bacillales</taxon>
        <taxon>Bacillaceae</taxon>
        <taxon>Virgibacillus</taxon>
    </lineage>
</organism>
<dbReference type="RefSeq" id="WP_209482036.1">
    <property type="nucleotide sequence ID" value="NZ_JAGGKK010000024.1"/>
</dbReference>
<dbReference type="PANTHER" id="PTHR46401">
    <property type="entry name" value="GLYCOSYLTRANSFERASE WBBK-RELATED"/>
    <property type="match status" value="1"/>
</dbReference>
<accession>A0ABS4HIX3</accession>
<protein>
    <submittedName>
        <fullName evidence="3">Glycosyltransferase involved in cell wall biosynthesis</fullName>
    </submittedName>
</protein>
<feature type="domain" description="Glycosyltransferase subfamily 4-like N-terminal" evidence="2">
    <location>
        <begin position="26"/>
        <end position="217"/>
    </location>
</feature>
<dbReference type="InterPro" id="IPR028098">
    <property type="entry name" value="Glyco_trans_4-like_N"/>
</dbReference>
<keyword evidence="4" id="KW-1185">Reference proteome</keyword>
<dbReference type="Pfam" id="PF13439">
    <property type="entry name" value="Glyco_transf_4"/>
    <property type="match status" value="1"/>
</dbReference>
<comment type="caution">
    <text evidence="3">The sequence shown here is derived from an EMBL/GenBank/DDBJ whole genome shotgun (WGS) entry which is preliminary data.</text>
</comment>